<comment type="caution">
    <text evidence="2">The sequence shown here is derived from an EMBL/GenBank/DDBJ whole genome shotgun (WGS) entry which is preliminary data.</text>
</comment>
<dbReference type="KEGG" id="pdo:PSDT_0147"/>
<dbReference type="AlphaFoldDB" id="E6K263"/>
<dbReference type="InterPro" id="IPR008687">
    <property type="entry name" value="MobC"/>
</dbReference>
<evidence type="ECO:0000259" key="1">
    <source>
        <dbReference type="Pfam" id="PF05713"/>
    </source>
</evidence>
<dbReference type="Pfam" id="PF05713">
    <property type="entry name" value="MobC"/>
    <property type="match status" value="1"/>
</dbReference>
<dbReference type="Proteomes" id="UP000004946">
    <property type="component" value="Chromosome"/>
</dbReference>
<feature type="domain" description="Bacterial mobilisation" evidence="1">
    <location>
        <begin position="67"/>
        <end position="111"/>
    </location>
</feature>
<proteinExistence type="predicted"/>
<accession>E6K263</accession>
<organism evidence="2 3">
    <name type="scientific">Parascardovia denticolens DSM 10105 = JCM 12538</name>
    <dbReference type="NCBI Taxonomy" id="864564"/>
    <lineage>
        <taxon>Bacteria</taxon>
        <taxon>Bacillati</taxon>
        <taxon>Actinomycetota</taxon>
        <taxon>Actinomycetes</taxon>
        <taxon>Bifidobacteriales</taxon>
        <taxon>Bifidobacteriaceae</taxon>
        <taxon>Parascardovia</taxon>
    </lineage>
</organism>
<sequence>MGRHKAKDYTIRREILFSQKEWELIRMRYECETAGQDVTFSRWARRVLSEPFNLSVTQTVDTSLVDRQITGVAANVNQIARLANTLHQADAALLADINASLTRLNQALSQLHQDSQDLIAAQLTGAYQGRR</sequence>
<keyword evidence="3" id="KW-1185">Reference proteome</keyword>
<dbReference type="RefSeq" id="WP_006290759.1">
    <property type="nucleotide sequence ID" value="NZ_AP012333.1"/>
</dbReference>
<dbReference type="PATRIC" id="fig|864564.6.peg.163"/>
<evidence type="ECO:0000313" key="2">
    <source>
        <dbReference type="EMBL" id="EFT82851.1"/>
    </source>
</evidence>
<gene>
    <name evidence="2" type="ORF">HMPREF0620_1536</name>
</gene>
<dbReference type="eggNOG" id="ENOG5031Y2D">
    <property type="taxonomic scope" value="Bacteria"/>
</dbReference>
<reference evidence="2 3" key="1">
    <citation type="submission" date="2010-12" db="EMBL/GenBank/DDBJ databases">
        <authorList>
            <person name="Muzny D."/>
            <person name="Qin X."/>
            <person name="Buhay C."/>
            <person name="Dugan-Rocha S."/>
            <person name="Ding Y."/>
            <person name="Chen G."/>
            <person name="Hawes A."/>
            <person name="Holder M."/>
            <person name="Jhangiani S."/>
            <person name="Johnson A."/>
            <person name="Khan Z."/>
            <person name="Li Z."/>
            <person name="Liu W."/>
            <person name="Liu X."/>
            <person name="Perez L."/>
            <person name="Shen H."/>
            <person name="Wang Q."/>
            <person name="Watt J."/>
            <person name="Xi L."/>
            <person name="Xin Y."/>
            <person name="Zhou J."/>
            <person name="Deng J."/>
            <person name="Jiang H."/>
            <person name="Liu Y."/>
            <person name="Qu J."/>
            <person name="Song X.-Z."/>
            <person name="Zhang L."/>
            <person name="Villasana D."/>
            <person name="Johnson A."/>
            <person name="Liu J."/>
            <person name="Liyanage D."/>
            <person name="Lorensuhewa L."/>
            <person name="Robinson T."/>
            <person name="Song A."/>
            <person name="Song B.-B."/>
            <person name="Dinh H."/>
            <person name="Thornton R."/>
            <person name="Coyle M."/>
            <person name="Francisco L."/>
            <person name="Jackson L."/>
            <person name="Javaid M."/>
            <person name="Korchina V."/>
            <person name="Kovar C."/>
            <person name="Mata R."/>
            <person name="Mathew T."/>
            <person name="Ngo R."/>
            <person name="Nguyen L."/>
            <person name="Nguyen N."/>
            <person name="Okwuonu G."/>
            <person name="Ongeri F."/>
            <person name="Pham C."/>
            <person name="Simmons D."/>
            <person name="Wilczek-Boney K."/>
            <person name="Hale W."/>
            <person name="Jakkamsetti A."/>
            <person name="Pham P."/>
            <person name="Ruth R."/>
            <person name="San Lucas F."/>
            <person name="Warren J."/>
            <person name="Zhang J."/>
            <person name="Zhao Z."/>
            <person name="Zhou C."/>
            <person name="Zhu D."/>
            <person name="Lee S."/>
            <person name="Bess C."/>
            <person name="Blankenburg K."/>
            <person name="Forbes L."/>
            <person name="Fu Q."/>
            <person name="Gubbala S."/>
            <person name="Hirani K."/>
            <person name="Jayaseelan J.C."/>
            <person name="Lara F."/>
            <person name="Munidasa M."/>
            <person name="Palculict T."/>
            <person name="Patil S."/>
            <person name="Pu L.-L."/>
            <person name="Saada N."/>
            <person name="Tang L."/>
            <person name="Weissenberger G."/>
            <person name="Zhu Y."/>
            <person name="Hemphill L."/>
            <person name="Shang Y."/>
            <person name="Youmans B."/>
            <person name="Ayvaz T."/>
            <person name="Ross M."/>
            <person name="Santibanez J."/>
            <person name="Aqrawi P."/>
            <person name="Gross S."/>
            <person name="Joshi V."/>
            <person name="Fowler G."/>
            <person name="Nazareth L."/>
            <person name="Reid J."/>
            <person name="Worley K."/>
            <person name="Petrosino J."/>
            <person name="Highlander S."/>
            <person name="Gibbs R."/>
        </authorList>
    </citation>
    <scope>NUCLEOTIDE SEQUENCE [LARGE SCALE GENOMIC DNA]</scope>
    <source>
        <strain evidence="2 3">DSM 10105</strain>
    </source>
</reference>
<protein>
    <recommendedName>
        <fullName evidence="1">Bacterial mobilisation domain-containing protein</fullName>
    </recommendedName>
</protein>
<name>E6K263_PARDN</name>
<dbReference type="HOGENOM" id="CLU_1925546_0_0_11"/>
<dbReference type="EMBL" id="AEON01000002">
    <property type="protein sequence ID" value="EFT82851.1"/>
    <property type="molecule type" value="Genomic_DNA"/>
</dbReference>
<evidence type="ECO:0000313" key="3">
    <source>
        <dbReference type="Proteomes" id="UP000004946"/>
    </source>
</evidence>